<evidence type="ECO:0000256" key="1">
    <source>
        <dbReference type="SAM" id="MobiDB-lite"/>
    </source>
</evidence>
<sequence>METQRKQDRRSFTTCLHRAPNKMQQ</sequence>
<organism evidence="2 3">
    <name type="scientific">Rattus norvegicus</name>
    <name type="common">Rat</name>
    <dbReference type="NCBI Taxonomy" id="10116"/>
    <lineage>
        <taxon>Eukaryota</taxon>
        <taxon>Metazoa</taxon>
        <taxon>Chordata</taxon>
        <taxon>Craniata</taxon>
        <taxon>Vertebrata</taxon>
        <taxon>Euteleostomi</taxon>
        <taxon>Mammalia</taxon>
        <taxon>Eutheria</taxon>
        <taxon>Euarchontoglires</taxon>
        <taxon>Glires</taxon>
        <taxon>Rodentia</taxon>
        <taxon>Myomorpha</taxon>
        <taxon>Muroidea</taxon>
        <taxon>Muridae</taxon>
        <taxon>Murinae</taxon>
        <taxon>Rattus</taxon>
    </lineage>
</organism>
<protein>
    <submittedName>
        <fullName evidence="2">RCG64278</fullName>
    </submittedName>
</protein>
<name>A6JH43_RAT</name>
<dbReference type="EMBL" id="CH473985">
    <property type="protein sequence ID" value="EDL95050.1"/>
    <property type="molecule type" value="Genomic_DNA"/>
</dbReference>
<dbReference type="Proteomes" id="UP000234681">
    <property type="component" value="Chromosome 13"/>
</dbReference>
<proteinExistence type="predicted"/>
<dbReference type="AlphaFoldDB" id="A6JH43"/>
<evidence type="ECO:0000313" key="3">
    <source>
        <dbReference type="Proteomes" id="UP000234681"/>
    </source>
</evidence>
<gene>
    <name evidence="2" type="ORF">rCG_64278</name>
</gene>
<reference evidence="3" key="1">
    <citation type="submission" date="2005-09" db="EMBL/GenBank/DDBJ databases">
        <authorList>
            <person name="Mural R.J."/>
            <person name="Li P.W."/>
            <person name="Adams M.D."/>
            <person name="Amanatides P.G."/>
            <person name="Baden-Tillson H."/>
            <person name="Barnstead M."/>
            <person name="Chin S.H."/>
            <person name="Dew I."/>
            <person name="Evans C.A."/>
            <person name="Ferriera S."/>
            <person name="Flanigan M."/>
            <person name="Fosler C."/>
            <person name="Glodek A."/>
            <person name="Gu Z."/>
            <person name="Holt R.A."/>
            <person name="Jennings D."/>
            <person name="Kraft C.L."/>
            <person name="Lu F."/>
            <person name="Nguyen T."/>
            <person name="Nusskern D.R."/>
            <person name="Pfannkoch C.M."/>
            <person name="Sitter C."/>
            <person name="Sutton G.G."/>
            <person name="Venter J.C."/>
            <person name="Wang Z."/>
            <person name="Woodage T."/>
            <person name="Zheng X.H."/>
            <person name="Zhong F."/>
        </authorList>
    </citation>
    <scope>NUCLEOTIDE SEQUENCE [LARGE SCALE GENOMIC DNA]</scope>
    <source>
        <strain>BN</strain>
        <strain evidence="3">Sprague-Dawley</strain>
    </source>
</reference>
<feature type="region of interest" description="Disordered" evidence="1">
    <location>
        <begin position="1"/>
        <end position="25"/>
    </location>
</feature>
<feature type="compositionally biased region" description="Basic and acidic residues" evidence="1">
    <location>
        <begin position="1"/>
        <end position="11"/>
    </location>
</feature>
<evidence type="ECO:0000313" key="2">
    <source>
        <dbReference type="EMBL" id="EDL95050.1"/>
    </source>
</evidence>
<accession>A6JH43</accession>